<sequence>MKETFLREPIGDHVYFGSVRDERYKTNLLAVNLILPLRRETMTGNALVPMILEKGYEDYPTFQAFSKKLNLMYGASAGSSISKIGDKAVLTLMMSVIDDNYALSGELLLKESAEVLMGMLLRPAMKKGLFDEKTLMLQKQYLIDTIESEINDKRRYALMKTVSLMFEGEAFGEDRFGTVEGVKAITAEETAAAYRRIIDEATVEILHVGMGDPSCAKEVCKKAFAGLTRHPADFAETEIQIGSGEVKNVIERFNVTQSKLCLGFKTDVKPDSTLLNPMRMAVAILGGTPTSKLFLNVREKKSLCYYCAARFDRTKGIMMIDSGVEHDKIDEAKEAILEQLQAVCDGDFTDTDMEFASLSLQNSFRSMGESAYSMELYYLTQTVLGLSGTPEEQSEAIAKVQKHEIIEAAKHIRLHTVYLLTGENVKR</sequence>
<dbReference type="AlphaFoldDB" id="A0A926E263"/>
<dbReference type="RefSeq" id="WP_249293745.1">
    <property type="nucleotide sequence ID" value="NZ_JACRSV010000001.1"/>
</dbReference>
<proteinExistence type="predicted"/>
<evidence type="ECO:0000313" key="2">
    <source>
        <dbReference type="EMBL" id="MBC8558847.1"/>
    </source>
</evidence>
<feature type="domain" description="Peptidase M16 C-terminal" evidence="1">
    <location>
        <begin position="185"/>
        <end position="355"/>
    </location>
</feature>
<name>A0A926E263_9FIRM</name>
<dbReference type="SUPFAM" id="SSF63411">
    <property type="entry name" value="LuxS/MPP-like metallohydrolase"/>
    <property type="match status" value="2"/>
</dbReference>
<protein>
    <submittedName>
        <fullName evidence="2">Insulinase family protein</fullName>
    </submittedName>
</protein>
<dbReference type="EMBL" id="JACRSV010000001">
    <property type="protein sequence ID" value="MBC8558847.1"/>
    <property type="molecule type" value="Genomic_DNA"/>
</dbReference>
<evidence type="ECO:0000259" key="1">
    <source>
        <dbReference type="Pfam" id="PF05193"/>
    </source>
</evidence>
<dbReference type="NCBIfam" id="NF047422">
    <property type="entry name" value="YfmF_fam"/>
    <property type="match status" value="1"/>
</dbReference>
<dbReference type="Proteomes" id="UP000610760">
    <property type="component" value="Unassembled WGS sequence"/>
</dbReference>
<organism evidence="2 3">
    <name type="scientific">Fumia xinanensis</name>
    <dbReference type="NCBI Taxonomy" id="2763659"/>
    <lineage>
        <taxon>Bacteria</taxon>
        <taxon>Bacillati</taxon>
        <taxon>Bacillota</taxon>
        <taxon>Clostridia</taxon>
        <taxon>Eubacteriales</taxon>
        <taxon>Oscillospiraceae</taxon>
        <taxon>Fumia</taxon>
    </lineage>
</organism>
<comment type="caution">
    <text evidence="2">The sequence shown here is derived from an EMBL/GenBank/DDBJ whole genome shotgun (WGS) entry which is preliminary data.</text>
</comment>
<gene>
    <name evidence="2" type="ORF">H8710_02060</name>
</gene>
<dbReference type="Gene3D" id="3.30.830.10">
    <property type="entry name" value="Metalloenzyme, LuxS/M16 peptidase-like"/>
    <property type="match status" value="2"/>
</dbReference>
<keyword evidence="3" id="KW-1185">Reference proteome</keyword>
<accession>A0A926E263</accession>
<dbReference type="InterPro" id="IPR007863">
    <property type="entry name" value="Peptidase_M16_C"/>
</dbReference>
<reference evidence="2" key="1">
    <citation type="submission" date="2020-08" db="EMBL/GenBank/DDBJ databases">
        <title>Genome public.</title>
        <authorList>
            <person name="Liu C."/>
            <person name="Sun Q."/>
        </authorList>
    </citation>
    <scope>NUCLEOTIDE SEQUENCE</scope>
    <source>
        <strain evidence="2">NSJ-33</strain>
    </source>
</reference>
<dbReference type="Pfam" id="PF05193">
    <property type="entry name" value="Peptidase_M16_C"/>
    <property type="match status" value="1"/>
</dbReference>
<dbReference type="GO" id="GO:0046872">
    <property type="term" value="F:metal ion binding"/>
    <property type="evidence" value="ECO:0007669"/>
    <property type="project" value="InterPro"/>
</dbReference>
<dbReference type="InterPro" id="IPR011249">
    <property type="entry name" value="Metalloenz_LuxS/M16"/>
</dbReference>
<evidence type="ECO:0000313" key="3">
    <source>
        <dbReference type="Proteomes" id="UP000610760"/>
    </source>
</evidence>